<dbReference type="PANTHER" id="PTHR28094:SF1">
    <property type="entry name" value="MEIOTICALLY UP-REGULATED GENE 113 PROTEIN"/>
    <property type="match status" value="1"/>
</dbReference>
<dbReference type="EMBL" id="KL198051">
    <property type="protein sequence ID" value="KDQ12367.1"/>
    <property type="molecule type" value="Genomic_DNA"/>
</dbReference>
<protein>
    <recommendedName>
        <fullName evidence="2">Bacteriophage T5 Orf172 DNA-binding domain-containing protein</fullName>
    </recommendedName>
</protein>
<dbReference type="InParanoid" id="A0A067MKJ5"/>
<dbReference type="Pfam" id="PF10544">
    <property type="entry name" value="T5orf172"/>
    <property type="match status" value="1"/>
</dbReference>
<evidence type="ECO:0000313" key="3">
    <source>
        <dbReference type="EMBL" id="KDQ12367.1"/>
    </source>
</evidence>
<feature type="region of interest" description="Disordered" evidence="1">
    <location>
        <begin position="1"/>
        <end position="95"/>
    </location>
</feature>
<keyword evidence="4" id="KW-1185">Reference proteome</keyword>
<evidence type="ECO:0000256" key="1">
    <source>
        <dbReference type="SAM" id="MobiDB-lite"/>
    </source>
</evidence>
<proteinExistence type="predicted"/>
<dbReference type="Proteomes" id="UP000027195">
    <property type="component" value="Unassembled WGS sequence"/>
</dbReference>
<accession>A0A067MKJ5</accession>
<name>A0A067MKJ5_BOTB1</name>
<evidence type="ECO:0000313" key="4">
    <source>
        <dbReference type="Proteomes" id="UP000027195"/>
    </source>
</evidence>
<dbReference type="AlphaFoldDB" id="A0A067MKJ5"/>
<feature type="compositionally biased region" description="Polar residues" evidence="1">
    <location>
        <begin position="1"/>
        <end position="11"/>
    </location>
</feature>
<dbReference type="STRING" id="930990.A0A067MKJ5"/>
<dbReference type="HOGENOM" id="CLU_737678_0_0_1"/>
<feature type="domain" description="Bacteriophage T5 Orf172 DNA-binding" evidence="2">
    <location>
        <begin position="174"/>
        <end position="233"/>
    </location>
</feature>
<dbReference type="InterPro" id="IPR053006">
    <property type="entry name" value="Meiosis_regulatory"/>
</dbReference>
<dbReference type="OrthoDB" id="2417614at2759"/>
<gene>
    <name evidence="3" type="ORF">BOTBODRAFT_56933</name>
</gene>
<dbReference type="InterPro" id="IPR018306">
    <property type="entry name" value="Phage_T5_Orf172_DNA-bd"/>
</dbReference>
<reference evidence="4" key="1">
    <citation type="journal article" date="2014" name="Proc. Natl. Acad. Sci. U.S.A.">
        <title>Extensive sampling of basidiomycete genomes demonstrates inadequacy of the white-rot/brown-rot paradigm for wood decay fungi.</title>
        <authorList>
            <person name="Riley R."/>
            <person name="Salamov A.A."/>
            <person name="Brown D.W."/>
            <person name="Nagy L.G."/>
            <person name="Floudas D."/>
            <person name="Held B.W."/>
            <person name="Levasseur A."/>
            <person name="Lombard V."/>
            <person name="Morin E."/>
            <person name="Otillar R."/>
            <person name="Lindquist E.A."/>
            <person name="Sun H."/>
            <person name="LaButti K.M."/>
            <person name="Schmutz J."/>
            <person name="Jabbour D."/>
            <person name="Luo H."/>
            <person name="Baker S.E."/>
            <person name="Pisabarro A.G."/>
            <person name="Walton J.D."/>
            <person name="Blanchette R.A."/>
            <person name="Henrissat B."/>
            <person name="Martin F."/>
            <person name="Cullen D."/>
            <person name="Hibbett D.S."/>
            <person name="Grigoriev I.V."/>
        </authorList>
    </citation>
    <scope>NUCLEOTIDE SEQUENCE [LARGE SCALE GENOMIC DNA]</scope>
    <source>
        <strain evidence="4">FD-172 SS1</strain>
    </source>
</reference>
<organism evidence="3 4">
    <name type="scientific">Botryobasidium botryosum (strain FD-172 SS1)</name>
    <dbReference type="NCBI Taxonomy" id="930990"/>
    <lineage>
        <taxon>Eukaryota</taxon>
        <taxon>Fungi</taxon>
        <taxon>Dikarya</taxon>
        <taxon>Basidiomycota</taxon>
        <taxon>Agaricomycotina</taxon>
        <taxon>Agaricomycetes</taxon>
        <taxon>Cantharellales</taxon>
        <taxon>Botryobasidiaceae</taxon>
        <taxon>Botryobasidium</taxon>
    </lineage>
</organism>
<dbReference type="PANTHER" id="PTHR28094">
    <property type="entry name" value="MEIOTICALLY UP-REGULATED GENE 113 PROTEIN"/>
    <property type="match status" value="1"/>
</dbReference>
<evidence type="ECO:0000259" key="2">
    <source>
        <dbReference type="Pfam" id="PF10544"/>
    </source>
</evidence>
<sequence>MSGKSISNVDSELSAEFRKMTTSDTSGDDTSKPKKRRGSERYNFRALEPGPRKHRYSDGGAILKADSTSSDTRRERSLSEPPSPTSTALKPSSLGGLCAGRNLDGRPCRRIVRKSTSAAIPEGVGSLKRYCHDHGPTPPDTWETKDWIPQYLTAKAREDLDAAMHKLPDSDCAGYVYAFEILQDQQSGGEAGVAGSKLDEVTIKIGRTERSVNKRLSELKKHYHNPDTLVSLGWWPRTLEEERYQSKLLAMCTGGEKGKYNVLVERLVLLELEDLTATGIYRAPGFFDKGPPLTARERPLTPLPSPRTKAKCPSLYCDMEHREHFTFYQFRGGDSRALGLQVWELIIYPIMKKWGKWVEEHAVPRDIKKFSKASD</sequence>